<organism evidence="3 4">
    <name type="scientific">Actinomadura alba</name>
    <dbReference type="NCBI Taxonomy" id="406431"/>
    <lineage>
        <taxon>Bacteria</taxon>
        <taxon>Bacillati</taxon>
        <taxon>Actinomycetota</taxon>
        <taxon>Actinomycetes</taxon>
        <taxon>Streptosporangiales</taxon>
        <taxon>Thermomonosporaceae</taxon>
        <taxon>Actinomadura</taxon>
    </lineage>
</organism>
<reference evidence="3 4" key="1">
    <citation type="submission" date="2020-06" db="EMBL/GenBank/DDBJ databases">
        <title>Actinomadura xiongansis sp. nov., isolated from soil of Baiyangdian.</title>
        <authorList>
            <person name="Zhang X."/>
        </authorList>
    </citation>
    <scope>NUCLEOTIDE SEQUENCE [LARGE SCALE GENOMIC DNA]</scope>
    <source>
        <strain evidence="3 4">HBUM206468</strain>
    </source>
</reference>
<dbReference type="SUPFAM" id="SSF51430">
    <property type="entry name" value="NAD(P)-linked oxidoreductase"/>
    <property type="match status" value="1"/>
</dbReference>
<dbReference type="PRINTS" id="PR00069">
    <property type="entry name" value="ALDKETRDTASE"/>
</dbReference>
<accession>A0ABR7LZM1</accession>
<dbReference type="InterPro" id="IPR050791">
    <property type="entry name" value="Aldo-Keto_reductase"/>
</dbReference>
<protein>
    <submittedName>
        <fullName evidence="3">Aldo/keto reductase</fullName>
    </submittedName>
</protein>
<comment type="caution">
    <text evidence="3">The sequence shown here is derived from an EMBL/GenBank/DDBJ whole genome shotgun (WGS) entry which is preliminary data.</text>
</comment>
<evidence type="ECO:0000313" key="3">
    <source>
        <dbReference type="EMBL" id="MBC6469994.1"/>
    </source>
</evidence>
<feature type="domain" description="NADP-dependent oxidoreductase" evidence="2">
    <location>
        <begin position="25"/>
        <end position="288"/>
    </location>
</feature>
<name>A0ABR7LZM1_9ACTN</name>
<dbReference type="EMBL" id="JABVEC010000034">
    <property type="protein sequence ID" value="MBC6469994.1"/>
    <property type="molecule type" value="Genomic_DNA"/>
</dbReference>
<gene>
    <name evidence="3" type="ORF">HKK74_31545</name>
</gene>
<evidence type="ECO:0000259" key="2">
    <source>
        <dbReference type="Pfam" id="PF00248"/>
    </source>
</evidence>
<dbReference type="RefSeq" id="WP_187247034.1">
    <property type="nucleotide sequence ID" value="NZ_BAAAOK010000017.1"/>
</dbReference>
<proteinExistence type="predicted"/>
<dbReference type="Pfam" id="PF00248">
    <property type="entry name" value="Aldo_ket_red"/>
    <property type="match status" value="1"/>
</dbReference>
<dbReference type="Gene3D" id="3.20.20.100">
    <property type="entry name" value="NADP-dependent oxidoreductase domain"/>
    <property type="match status" value="1"/>
</dbReference>
<dbReference type="CDD" id="cd19088">
    <property type="entry name" value="AKR_AKR13B1"/>
    <property type="match status" value="1"/>
</dbReference>
<evidence type="ECO:0000256" key="1">
    <source>
        <dbReference type="ARBA" id="ARBA00023002"/>
    </source>
</evidence>
<dbReference type="InterPro" id="IPR023210">
    <property type="entry name" value="NADP_OxRdtase_dom"/>
</dbReference>
<dbReference type="PANTHER" id="PTHR43625:SF40">
    <property type="entry name" value="ALDO-KETO REDUCTASE YAKC [NADP(+)]"/>
    <property type="match status" value="1"/>
</dbReference>
<dbReference type="InterPro" id="IPR036812">
    <property type="entry name" value="NAD(P)_OxRdtase_dom_sf"/>
</dbReference>
<keyword evidence="1" id="KW-0560">Oxidoreductase</keyword>
<evidence type="ECO:0000313" key="4">
    <source>
        <dbReference type="Proteomes" id="UP000805614"/>
    </source>
</evidence>
<dbReference type="InterPro" id="IPR020471">
    <property type="entry name" value="AKR"/>
</dbReference>
<dbReference type="PANTHER" id="PTHR43625">
    <property type="entry name" value="AFLATOXIN B1 ALDEHYDE REDUCTASE"/>
    <property type="match status" value="1"/>
</dbReference>
<keyword evidence="4" id="KW-1185">Reference proteome</keyword>
<sequence>MTETTGRPATASGEFALGGDLRVNRLGFGAMRITGPGIWGEPADRDEALRVLRRAVDLGINLIDTADSYGPYVSEELIAEALHPYPADLVIATKGGLVRPAPGVPWEAVGRPPYLRQCVEMSLRRLRLERIDLYQLHRPDPLVPLEDQVGVLRDLQAEGKIRHIGLSNVDTDQLEQARAIVDIVSVQNRFNITTRDSEPVLEHCEQHGIGFIPWFPLAAGETAEAGPLAETAARHEVTPAQAALAWLLHRSPVMLPIPGTSRVAHLEENAAAALISLNTDEVEQLSALA</sequence>
<dbReference type="Proteomes" id="UP000805614">
    <property type="component" value="Unassembled WGS sequence"/>
</dbReference>